<sequence>MQVTSLTVTDDVLPGTGRINDGGTTNDKNPTFSGGIALPLLEVGSTVHHYGRLYRNRQGRRLGLTGLWSNLPPLNHWGKGNMTSLLRWSIRPGNPSSGTNFSLTVDATPPAMVKDITLSDDVDPVKGTIVANGYTNDATPTLTGAANSAEAGSTVTIYDGSRVFGLGRRECGWFRGVSPRHNSAQRQP</sequence>
<proteinExistence type="predicted"/>
<reference evidence="1 2" key="1">
    <citation type="submission" date="2019-03" db="EMBL/GenBank/DDBJ databases">
        <authorList>
            <consortium name="Pathogen Informatics"/>
        </authorList>
    </citation>
    <scope>NUCLEOTIDE SEQUENCE [LARGE SCALE GENOMIC DNA]</scope>
    <source>
        <strain evidence="1 2">NCTC12993</strain>
    </source>
</reference>
<dbReference type="EMBL" id="CAADJD010000031">
    <property type="protein sequence ID" value="VFS89408.1"/>
    <property type="molecule type" value="Genomic_DNA"/>
</dbReference>
<name>A0A485CXD0_KLUCR</name>
<organism evidence="1 2">
    <name type="scientific">Kluyvera cryocrescens</name>
    <name type="common">Kluyvera citrophila</name>
    <dbReference type="NCBI Taxonomy" id="580"/>
    <lineage>
        <taxon>Bacteria</taxon>
        <taxon>Pseudomonadati</taxon>
        <taxon>Pseudomonadota</taxon>
        <taxon>Gammaproteobacteria</taxon>
        <taxon>Enterobacterales</taxon>
        <taxon>Enterobacteriaceae</taxon>
        <taxon>Kluyvera</taxon>
    </lineage>
</organism>
<dbReference type="Proteomes" id="UP000401081">
    <property type="component" value="Unassembled WGS sequence"/>
</dbReference>
<protein>
    <submittedName>
        <fullName evidence="1">Uncharacterized protein</fullName>
    </submittedName>
</protein>
<gene>
    <name evidence="1" type="ORF">NCTC12993_07266</name>
</gene>
<evidence type="ECO:0000313" key="1">
    <source>
        <dbReference type="EMBL" id="VFS89408.1"/>
    </source>
</evidence>
<accession>A0A485CXD0</accession>
<keyword evidence="2" id="KW-1185">Reference proteome</keyword>
<evidence type="ECO:0000313" key="2">
    <source>
        <dbReference type="Proteomes" id="UP000401081"/>
    </source>
</evidence>
<dbReference type="AlphaFoldDB" id="A0A485CXD0"/>
<dbReference type="Gene3D" id="3.30.420.430">
    <property type="match status" value="1"/>
</dbReference>